<name>A0A7R7EHR6_9FIRM</name>
<dbReference type="RefSeq" id="WP_271714210.1">
    <property type="nucleotide sequence ID" value="NZ_AP024169.1"/>
</dbReference>
<evidence type="ECO:0000313" key="3">
    <source>
        <dbReference type="Proteomes" id="UP000595897"/>
    </source>
</evidence>
<dbReference type="SUPFAM" id="SSF51695">
    <property type="entry name" value="PLC-like phosphodiesterases"/>
    <property type="match status" value="1"/>
</dbReference>
<dbReference type="AlphaFoldDB" id="A0A7R7EHR6"/>
<feature type="domain" description="GP-PDE" evidence="1">
    <location>
        <begin position="43"/>
        <end position="286"/>
    </location>
</feature>
<dbReference type="PANTHER" id="PTHR46211">
    <property type="entry name" value="GLYCEROPHOSPHORYL DIESTER PHOSPHODIESTERASE"/>
    <property type="match status" value="1"/>
</dbReference>
<protein>
    <recommendedName>
        <fullName evidence="1">GP-PDE domain-containing protein</fullName>
    </recommendedName>
</protein>
<dbReference type="InterPro" id="IPR017946">
    <property type="entry name" value="PLC-like_Pdiesterase_TIM-brl"/>
</dbReference>
<dbReference type="EMBL" id="AP024169">
    <property type="protein sequence ID" value="BCN28906.1"/>
    <property type="molecule type" value="Genomic_DNA"/>
</dbReference>
<sequence>MKRVLAFTQIAILLFELLLFVPSMKTNANEGNQKVEFTAFDTNDLVAHALGGLENKYIYSNSLEGLRQSIEKGYKLIETDLILTKDGRLVCFHGWNQATYKNTGLRYDQKNPIMTYKEFISKRIQGKFTTIDISTIVDYLATTEDIYFVFDLRTLTKKNAIKTAEQIKVAFKNKESLTDRVIIQVGSKEMYEGIDSVYHFPHYQYFVHNEELKELDQLLQWVKDTGIIAVSIHYESLTPPIISKVKSYGLYLLTHTIDDIAKAKELLNSGVDIVCTNFITKNELDSFGKD</sequence>
<dbReference type="Gene3D" id="3.20.20.190">
    <property type="entry name" value="Phosphatidylinositol (PI) phosphodiesterase"/>
    <property type="match status" value="1"/>
</dbReference>
<dbReference type="PANTHER" id="PTHR46211:SF14">
    <property type="entry name" value="GLYCEROPHOSPHODIESTER PHOSPHODIESTERASE"/>
    <property type="match status" value="1"/>
</dbReference>
<dbReference type="InterPro" id="IPR030395">
    <property type="entry name" value="GP_PDE_dom"/>
</dbReference>
<dbReference type="Pfam" id="PF03009">
    <property type="entry name" value="GDPD"/>
    <property type="match status" value="1"/>
</dbReference>
<dbReference type="Proteomes" id="UP000595897">
    <property type="component" value="Chromosome"/>
</dbReference>
<gene>
    <name evidence="2" type="ORF">bsdtb5_02010</name>
</gene>
<accession>A0A7R7EHR6</accession>
<dbReference type="GO" id="GO:0008081">
    <property type="term" value="F:phosphoric diester hydrolase activity"/>
    <property type="evidence" value="ECO:0007669"/>
    <property type="project" value="InterPro"/>
</dbReference>
<dbReference type="GO" id="GO:0006629">
    <property type="term" value="P:lipid metabolic process"/>
    <property type="evidence" value="ECO:0007669"/>
    <property type="project" value="InterPro"/>
</dbReference>
<dbReference type="KEGG" id="ahb:bsdtb5_02010"/>
<dbReference type="PROSITE" id="PS51704">
    <property type="entry name" value="GP_PDE"/>
    <property type="match status" value="1"/>
</dbReference>
<organism evidence="2 3">
    <name type="scientific">Anaeromicropila herbilytica</name>
    <dbReference type="NCBI Taxonomy" id="2785025"/>
    <lineage>
        <taxon>Bacteria</taxon>
        <taxon>Bacillati</taxon>
        <taxon>Bacillota</taxon>
        <taxon>Clostridia</taxon>
        <taxon>Lachnospirales</taxon>
        <taxon>Lachnospiraceae</taxon>
        <taxon>Anaeromicropila</taxon>
    </lineage>
</organism>
<proteinExistence type="predicted"/>
<evidence type="ECO:0000313" key="2">
    <source>
        <dbReference type="EMBL" id="BCN28906.1"/>
    </source>
</evidence>
<reference evidence="2 3" key="1">
    <citation type="submission" date="2020-11" db="EMBL/GenBank/DDBJ databases">
        <title>Draft genome sequencing of a Lachnospiraceae strain isolated from anoxic soil subjected to BSD treatment.</title>
        <authorList>
            <person name="Uek A."/>
            <person name="Tonouchi A."/>
        </authorList>
    </citation>
    <scope>NUCLEOTIDE SEQUENCE [LARGE SCALE GENOMIC DNA]</scope>
    <source>
        <strain evidence="2 3">TB5</strain>
    </source>
</reference>
<dbReference type="PROSITE" id="PS50007">
    <property type="entry name" value="PIPLC_X_DOMAIN"/>
    <property type="match status" value="1"/>
</dbReference>
<keyword evidence="3" id="KW-1185">Reference proteome</keyword>
<evidence type="ECO:0000259" key="1">
    <source>
        <dbReference type="PROSITE" id="PS51704"/>
    </source>
</evidence>